<keyword evidence="2" id="KW-1185">Reference proteome</keyword>
<comment type="caution">
    <text evidence="1">The sequence shown here is derived from an EMBL/GenBank/DDBJ whole genome shotgun (WGS) entry which is preliminary data.</text>
</comment>
<sequence>MNLVTWNVKGLGRPAKRFLVKDFLNLHITDVCCLQESKLEDIPAWTWKKIGGPRLDQFLFLPARGSTGGIIIGWNSTVVEGRLANLGDFSLSVDFKSKKDTFCWRCTTVYGPTGRNLKSAFWGELHGDASSPWVLCGDFNAIFSEEDKASGHTIGMIFDKPTFFCRIWAFSNPPRWVGGLLGRTVRRTLLGSSWIVFSLTALGRLASLG</sequence>
<dbReference type="EC" id="3.1.11.2" evidence="1"/>
<keyword evidence="1" id="KW-0378">Hydrolase</keyword>
<evidence type="ECO:0000313" key="2">
    <source>
        <dbReference type="Proteomes" id="UP000827976"/>
    </source>
</evidence>
<dbReference type="Proteomes" id="UP000827976">
    <property type="component" value="Chromosome 18"/>
</dbReference>
<evidence type="ECO:0000313" key="1">
    <source>
        <dbReference type="EMBL" id="KAH7656136.1"/>
    </source>
</evidence>
<organism evidence="1 2">
    <name type="scientific">Dioscorea alata</name>
    <name type="common">Purple yam</name>
    <dbReference type="NCBI Taxonomy" id="55571"/>
    <lineage>
        <taxon>Eukaryota</taxon>
        <taxon>Viridiplantae</taxon>
        <taxon>Streptophyta</taxon>
        <taxon>Embryophyta</taxon>
        <taxon>Tracheophyta</taxon>
        <taxon>Spermatophyta</taxon>
        <taxon>Magnoliopsida</taxon>
        <taxon>Liliopsida</taxon>
        <taxon>Dioscoreales</taxon>
        <taxon>Dioscoreaceae</taxon>
        <taxon>Dioscorea</taxon>
    </lineage>
</organism>
<proteinExistence type="predicted"/>
<reference evidence="2" key="1">
    <citation type="journal article" date="2022" name="Nat. Commun.">
        <title>Chromosome evolution and the genetic basis of agronomically important traits in greater yam.</title>
        <authorList>
            <person name="Bredeson J.V."/>
            <person name="Lyons J.B."/>
            <person name="Oniyinde I.O."/>
            <person name="Okereke N.R."/>
            <person name="Kolade O."/>
            <person name="Nnabue I."/>
            <person name="Nwadili C.O."/>
            <person name="Hribova E."/>
            <person name="Parker M."/>
            <person name="Nwogha J."/>
            <person name="Shu S."/>
            <person name="Carlson J."/>
            <person name="Kariba R."/>
            <person name="Muthemba S."/>
            <person name="Knop K."/>
            <person name="Barton G.J."/>
            <person name="Sherwood A.V."/>
            <person name="Lopez-Montes A."/>
            <person name="Asiedu R."/>
            <person name="Jamnadass R."/>
            <person name="Muchugi A."/>
            <person name="Goodstein D."/>
            <person name="Egesi C.N."/>
            <person name="Featherston J."/>
            <person name="Asfaw A."/>
            <person name="Simpson G.G."/>
            <person name="Dolezel J."/>
            <person name="Hendre P.S."/>
            <person name="Van Deynze A."/>
            <person name="Kumar P.L."/>
            <person name="Obidiegwu J.E."/>
            <person name="Bhattacharjee R."/>
            <person name="Rokhsar D.S."/>
        </authorList>
    </citation>
    <scope>NUCLEOTIDE SEQUENCE [LARGE SCALE GENOMIC DNA]</scope>
    <source>
        <strain evidence="2">cv. TDa95/00328</strain>
    </source>
</reference>
<protein>
    <submittedName>
        <fullName evidence="1">Exodeoxyribonuclease III protein</fullName>
        <ecNumber evidence="1">3.1.11.2</ecNumber>
    </submittedName>
</protein>
<gene>
    <name evidence="1" type="ORF">IHE45_18G058400</name>
</gene>
<name>A0ACB7U754_DIOAL</name>
<dbReference type="EMBL" id="CM037028">
    <property type="protein sequence ID" value="KAH7656136.1"/>
    <property type="molecule type" value="Genomic_DNA"/>
</dbReference>
<accession>A0ACB7U754</accession>